<dbReference type="PANTHER" id="PTHR48059">
    <property type="entry name" value="POLYGALACTURONASE INHIBITOR 1"/>
    <property type="match status" value="1"/>
</dbReference>
<comment type="similarity">
    <text evidence="4">Belongs to the polygalacturonase-inhibiting protein family.</text>
</comment>
<dbReference type="Gene3D" id="3.80.10.10">
    <property type="entry name" value="Ribonuclease Inhibitor"/>
    <property type="match status" value="1"/>
</dbReference>
<evidence type="ECO:0000256" key="5">
    <source>
        <dbReference type="SAM" id="SignalP"/>
    </source>
</evidence>
<evidence type="ECO:0000259" key="6">
    <source>
        <dbReference type="Pfam" id="PF08263"/>
    </source>
</evidence>
<keyword evidence="3" id="KW-0677">Repeat</keyword>
<dbReference type="OrthoDB" id="676979at2759"/>
<dbReference type="InterPro" id="IPR032675">
    <property type="entry name" value="LRR_dom_sf"/>
</dbReference>
<accession>A0A565CJ08</accession>
<protein>
    <recommendedName>
        <fullName evidence="6">Leucine-rich repeat-containing N-terminal plant-type domain-containing protein</fullName>
    </recommendedName>
</protein>
<comment type="caution">
    <text evidence="7">The sequence shown here is derived from an EMBL/GenBank/DDBJ whole genome shotgun (WGS) entry which is preliminary data.</text>
</comment>
<dbReference type="PRINTS" id="PR00019">
    <property type="entry name" value="LEURICHRPT"/>
</dbReference>
<dbReference type="Proteomes" id="UP000489600">
    <property type="component" value="Unassembled WGS sequence"/>
</dbReference>
<dbReference type="Pfam" id="PF00560">
    <property type="entry name" value="LRR_1"/>
    <property type="match status" value="1"/>
</dbReference>
<gene>
    <name evidence="7" type="ORF">ANE_LOCUS23955</name>
</gene>
<comment type="subcellular location">
    <subcellularLocation>
        <location evidence="1">Cell envelope</location>
    </subcellularLocation>
</comment>
<evidence type="ECO:0000313" key="8">
    <source>
        <dbReference type="Proteomes" id="UP000489600"/>
    </source>
</evidence>
<evidence type="ECO:0000256" key="3">
    <source>
        <dbReference type="ARBA" id="ARBA00022737"/>
    </source>
</evidence>
<evidence type="ECO:0000256" key="4">
    <source>
        <dbReference type="ARBA" id="ARBA00038043"/>
    </source>
</evidence>
<dbReference type="FunFam" id="3.80.10.10:FF:000348">
    <property type="entry name" value="Polygalacturonase inhibitor 1"/>
    <property type="match status" value="1"/>
</dbReference>
<dbReference type="InterPro" id="IPR001611">
    <property type="entry name" value="Leu-rich_rpt"/>
</dbReference>
<feature type="domain" description="Leucine-rich repeat-containing N-terminal plant-type" evidence="6">
    <location>
        <begin position="28"/>
        <end position="65"/>
    </location>
</feature>
<dbReference type="SUPFAM" id="SSF52058">
    <property type="entry name" value="L domain-like"/>
    <property type="match status" value="1"/>
</dbReference>
<reference evidence="7" key="1">
    <citation type="submission" date="2019-07" db="EMBL/GenBank/DDBJ databases">
        <authorList>
            <person name="Dittberner H."/>
        </authorList>
    </citation>
    <scope>NUCLEOTIDE SEQUENCE [LARGE SCALE GENOMIC DNA]</scope>
</reference>
<dbReference type="EMBL" id="CABITT030000008">
    <property type="protein sequence ID" value="VVB13511.1"/>
    <property type="molecule type" value="Genomic_DNA"/>
</dbReference>
<dbReference type="Pfam" id="PF13855">
    <property type="entry name" value="LRR_8"/>
    <property type="match status" value="1"/>
</dbReference>
<keyword evidence="2" id="KW-0433">Leucine-rich repeat</keyword>
<organism evidence="7 8">
    <name type="scientific">Arabis nemorensis</name>
    <dbReference type="NCBI Taxonomy" id="586526"/>
    <lineage>
        <taxon>Eukaryota</taxon>
        <taxon>Viridiplantae</taxon>
        <taxon>Streptophyta</taxon>
        <taxon>Embryophyta</taxon>
        <taxon>Tracheophyta</taxon>
        <taxon>Spermatophyta</taxon>
        <taxon>Magnoliopsida</taxon>
        <taxon>eudicotyledons</taxon>
        <taxon>Gunneridae</taxon>
        <taxon>Pentapetalae</taxon>
        <taxon>rosids</taxon>
        <taxon>malvids</taxon>
        <taxon>Brassicales</taxon>
        <taxon>Brassicaceae</taxon>
        <taxon>Arabideae</taxon>
        <taxon>Arabis</taxon>
    </lineage>
</organism>
<feature type="signal peptide" evidence="5">
    <location>
        <begin position="1"/>
        <end position="23"/>
    </location>
</feature>
<name>A0A565CJ08_9BRAS</name>
<dbReference type="PROSITE" id="PS51450">
    <property type="entry name" value="LRR"/>
    <property type="match status" value="1"/>
</dbReference>
<keyword evidence="5" id="KW-0732">Signal</keyword>
<evidence type="ECO:0000256" key="1">
    <source>
        <dbReference type="ARBA" id="ARBA00004196"/>
    </source>
</evidence>
<evidence type="ECO:0000256" key="2">
    <source>
        <dbReference type="ARBA" id="ARBA00022614"/>
    </source>
</evidence>
<evidence type="ECO:0000313" key="7">
    <source>
        <dbReference type="EMBL" id="VVB13511.1"/>
    </source>
</evidence>
<dbReference type="Pfam" id="PF08263">
    <property type="entry name" value="LRRNT_2"/>
    <property type="match status" value="1"/>
</dbReference>
<keyword evidence="8" id="KW-1185">Reference proteome</keyword>
<feature type="chain" id="PRO_5021903983" description="Leucine-rich repeat-containing N-terminal plant-type domain-containing protein" evidence="5">
    <location>
        <begin position="24"/>
        <end position="332"/>
    </location>
</feature>
<proteinExistence type="inferred from homology"/>
<dbReference type="InterPro" id="IPR051848">
    <property type="entry name" value="PGIP"/>
</dbReference>
<sequence>MDKTTTLLSSLLFLFTFLTTSFSKNLCHKDDKNTLLKIKKSLNNPYHLSTWDPQSDCCSWYGLECGDATVNHRVISLAIFSGQISGQIPLEVGDLPYLQTLIFRKLTNLTGQIPPTITKLKNLRFLWLSWTNLTGPVPGFLSQLMELDYLNLSFNELSGSIPSSLSLLPKLKYIDLSRNKLTGSIPESFGSFPGTVPDLYLSHNQLSGSIPKSLGNLDFNRIDFSWNKLEGDASLLFGANKTTGYIDLSRNMFQFDLSKVKIPKTLGILDLNHNGITGNIPVQWTEAPLQFFNVSYNKLCGRIPSGGKLQTFDSSSYFHNKCLCGAPLKSCK</sequence>
<dbReference type="InterPro" id="IPR013210">
    <property type="entry name" value="LRR_N_plant-typ"/>
</dbReference>
<dbReference type="PANTHER" id="PTHR48059:SF4">
    <property type="entry name" value="POLYGALACTURONASE INHIBITOR 1-RELATED"/>
    <property type="match status" value="1"/>
</dbReference>
<dbReference type="AlphaFoldDB" id="A0A565CJ08"/>